<comment type="subcellular location">
    <subcellularLocation>
        <location evidence="11">Cytoplasm</location>
    </subcellularLocation>
</comment>
<evidence type="ECO:0000256" key="6">
    <source>
        <dbReference type="ARBA" id="ARBA00023102"/>
    </source>
</evidence>
<dbReference type="PANTHER" id="PTHR42701">
    <property type="entry name" value="IMIDAZOLE GLYCEROL PHOSPHATE SYNTHASE SUBUNIT HISH"/>
    <property type="match status" value="1"/>
</dbReference>
<reference evidence="14 15" key="1">
    <citation type="submission" date="2023-04" db="EMBL/GenBank/DDBJ databases">
        <title>Klugiella caeni sp. nov. isolated from the sludge of biochemical tank.</title>
        <authorList>
            <person name="Geng K."/>
        </authorList>
    </citation>
    <scope>NUCLEOTIDE SEQUENCE [LARGE SCALE GENOMIC DNA]</scope>
    <source>
        <strain evidence="14 15">YN-L-19</strain>
    </source>
</reference>
<dbReference type="InterPro" id="IPR017926">
    <property type="entry name" value="GATASE"/>
</dbReference>
<dbReference type="GO" id="GO:0004359">
    <property type="term" value="F:glutaminase activity"/>
    <property type="evidence" value="ECO:0007669"/>
    <property type="project" value="UniProtKB-EC"/>
</dbReference>
<feature type="domain" description="Glutamine amidotransferase" evidence="13">
    <location>
        <begin position="5"/>
        <end position="199"/>
    </location>
</feature>
<feature type="active site" description="Nucleophile" evidence="11 12">
    <location>
        <position position="80"/>
    </location>
</feature>
<comment type="caution">
    <text evidence="14">The sequence shown here is derived from an EMBL/GenBank/DDBJ whole genome shotgun (WGS) entry which is preliminary data.</text>
</comment>
<keyword evidence="15" id="KW-1185">Reference proteome</keyword>
<protein>
    <recommendedName>
        <fullName evidence="11">Imidazole glycerol phosphate synthase subunit HisH</fullName>
        <ecNumber evidence="11">4.3.2.10</ecNumber>
    </recommendedName>
    <alternativeName>
        <fullName evidence="11">IGP synthase glutaminase subunit</fullName>
        <ecNumber evidence="11">3.5.1.2</ecNumber>
    </alternativeName>
    <alternativeName>
        <fullName evidence="11">IGP synthase subunit HisH</fullName>
    </alternativeName>
    <alternativeName>
        <fullName evidence="11">ImGP synthase subunit HisH</fullName>
        <shortName evidence="11">IGPS subunit HisH</shortName>
    </alternativeName>
</protein>
<evidence type="ECO:0000256" key="2">
    <source>
        <dbReference type="ARBA" id="ARBA00011152"/>
    </source>
</evidence>
<evidence type="ECO:0000313" key="15">
    <source>
        <dbReference type="Proteomes" id="UP001321506"/>
    </source>
</evidence>
<keyword evidence="11" id="KW-0963">Cytoplasm</keyword>
<gene>
    <name evidence="11 14" type="primary">hisH</name>
    <name evidence="14" type="ORF">QF206_10595</name>
</gene>
<dbReference type="GO" id="GO:0016829">
    <property type="term" value="F:lyase activity"/>
    <property type="evidence" value="ECO:0007669"/>
    <property type="project" value="UniProtKB-KW"/>
</dbReference>
<dbReference type="EC" id="3.5.1.2" evidence="11"/>
<evidence type="ECO:0000256" key="11">
    <source>
        <dbReference type="HAMAP-Rule" id="MF_00278"/>
    </source>
</evidence>
<dbReference type="PIRSF" id="PIRSF000495">
    <property type="entry name" value="Amidotransf_hisH"/>
    <property type="match status" value="1"/>
</dbReference>
<evidence type="ECO:0000256" key="8">
    <source>
        <dbReference type="ARBA" id="ARBA00025299"/>
    </source>
</evidence>
<dbReference type="NCBIfam" id="TIGR01855">
    <property type="entry name" value="IMP_synth_hisH"/>
    <property type="match status" value="1"/>
</dbReference>
<comment type="catalytic activity">
    <reaction evidence="10 11">
        <text>L-glutamine + H2O = L-glutamate + NH4(+)</text>
        <dbReference type="Rhea" id="RHEA:15889"/>
        <dbReference type="ChEBI" id="CHEBI:15377"/>
        <dbReference type="ChEBI" id="CHEBI:28938"/>
        <dbReference type="ChEBI" id="CHEBI:29985"/>
        <dbReference type="ChEBI" id="CHEBI:58359"/>
        <dbReference type="EC" id="3.5.1.2"/>
    </reaction>
</comment>
<evidence type="ECO:0000259" key="13">
    <source>
        <dbReference type="Pfam" id="PF00117"/>
    </source>
</evidence>
<keyword evidence="4 11" id="KW-0378">Hydrolase</keyword>
<evidence type="ECO:0000256" key="1">
    <source>
        <dbReference type="ARBA" id="ARBA00005091"/>
    </source>
</evidence>
<evidence type="ECO:0000256" key="7">
    <source>
        <dbReference type="ARBA" id="ARBA00023239"/>
    </source>
</evidence>
<dbReference type="RefSeq" id="WP_281489195.1">
    <property type="nucleotide sequence ID" value="NZ_JASATX010000004.1"/>
</dbReference>
<evidence type="ECO:0000256" key="5">
    <source>
        <dbReference type="ARBA" id="ARBA00022962"/>
    </source>
</evidence>
<dbReference type="GO" id="GO:0005737">
    <property type="term" value="C:cytoplasm"/>
    <property type="evidence" value="ECO:0007669"/>
    <property type="project" value="UniProtKB-SubCell"/>
</dbReference>
<dbReference type="PANTHER" id="PTHR42701:SF1">
    <property type="entry name" value="IMIDAZOLE GLYCEROL PHOSPHATE SYNTHASE SUBUNIT HISH"/>
    <property type="match status" value="1"/>
</dbReference>
<comment type="pathway">
    <text evidence="1 11">Amino-acid biosynthesis; L-histidine biosynthesis; L-histidine from 5-phospho-alpha-D-ribose 1-diphosphate: step 5/9.</text>
</comment>
<evidence type="ECO:0000256" key="9">
    <source>
        <dbReference type="ARBA" id="ARBA00047838"/>
    </source>
</evidence>
<keyword evidence="5 11" id="KW-0315">Glutamine amidotransferase</keyword>
<proteinExistence type="inferred from homology"/>
<feature type="active site" evidence="11 12">
    <location>
        <position position="183"/>
    </location>
</feature>
<name>A0AAW6T6F3_9MICO</name>
<evidence type="ECO:0000256" key="12">
    <source>
        <dbReference type="PIRSR" id="PIRSR000495-1"/>
    </source>
</evidence>
<dbReference type="PROSITE" id="PS51274">
    <property type="entry name" value="GATASE_COBBQ"/>
    <property type="match status" value="1"/>
</dbReference>
<dbReference type="GO" id="GO:0000107">
    <property type="term" value="F:imidazoleglycerol-phosphate synthase activity"/>
    <property type="evidence" value="ECO:0007669"/>
    <property type="project" value="UniProtKB-UniRule"/>
</dbReference>
<dbReference type="EMBL" id="JASATX010000004">
    <property type="protein sequence ID" value="MDI2099411.1"/>
    <property type="molecule type" value="Genomic_DNA"/>
</dbReference>
<dbReference type="EC" id="4.3.2.10" evidence="11"/>
<evidence type="ECO:0000256" key="10">
    <source>
        <dbReference type="ARBA" id="ARBA00049534"/>
    </source>
</evidence>
<comment type="subunit">
    <text evidence="2 11">Heterodimer of HisH and HisF.</text>
</comment>
<dbReference type="SUPFAM" id="SSF52317">
    <property type="entry name" value="Class I glutamine amidotransferase-like"/>
    <property type="match status" value="1"/>
</dbReference>
<comment type="function">
    <text evidence="8 11">IGPS catalyzes the conversion of PRFAR and glutamine to IGP, AICAR and glutamate. The HisH subunit catalyzes the hydrolysis of glutamine to glutamate and ammonia as part of the synthesis of IGP and AICAR. The resulting ammonia molecule is channeled to the active site of HisF.</text>
</comment>
<feature type="active site" evidence="11 12">
    <location>
        <position position="185"/>
    </location>
</feature>
<keyword evidence="6 11" id="KW-0368">Histidine biosynthesis</keyword>
<dbReference type="Proteomes" id="UP001321506">
    <property type="component" value="Unassembled WGS sequence"/>
</dbReference>
<sequence>MTVSIVDYGLGNLGSVFNMLRRIGEDARIVSEPSELAASERLLLPGVGAFDVGVDRLERTGFADGVREFAASGKPLLGICLGMQLLFERSEEGGARGLGLMAGGSRRFAAGPSLRIPHMGWNSIIPVREDPLLKGVEDDNRFYFVHSYHVVPDDPAHVLAESDYGGRFVAMVRHDNVAGAQFHPEKSHAFGMTVLRNFAQQ</sequence>
<dbReference type="PROSITE" id="PS51273">
    <property type="entry name" value="GATASE_TYPE_1"/>
    <property type="match status" value="1"/>
</dbReference>
<dbReference type="InterPro" id="IPR010139">
    <property type="entry name" value="Imidazole-glycPsynth_HisH"/>
</dbReference>
<dbReference type="Pfam" id="PF00117">
    <property type="entry name" value="GATase"/>
    <property type="match status" value="1"/>
</dbReference>
<keyword evidence="3 11" id="KW-0028">Amino-acid biosynthesis</keyword>
<comment type="catalytic activity">
    <reaction evidence="9 11">
        <text>5-[(5-phospho-1-deoxy-D-ribulos-1-ylimino)methylamino]-1-(5-phospho-beta-D-ribosyl)imidazole-4-carboxamide + L-glutamine = D-erythro-1-(imidazol-4-yl)glycerol 3-phosphate + 5-amino-1-(5-phospho-beta-D-ribosyl)imidazole-4-carboxamide + L-glutamate + H(+)</text>
        <dbReference type="Rhea" id="RHEA:24793"/>
        <dbReference type="ChEBI" id="CHEBI:15378"/>
        <dbReference type="ChEBI" id="CHEBI:29985"/>
        <dbReference type="ChEBI" id="CHEBI:58278"/>
        <dbReference type="ChEBI" id="CHEBI:58359"/>
        <dbReference type="ChEBI" id="CHEBI:58475"/>
        <dbReference type="ChEBI" id="CHEBI:58525"/>
        <dbReference type="EC" id="4.3.2.10"/>
    </reaction>
</comment>
<dbReference type="AlphaFoldDB" id="A0AAW6T6F3"/>
<organism evidence="14 15">
    <name type="scientific">Ruicaihuangia caeni</name>
    <dbReference type="NCBI Taxonomy" id="3042517"/>
    <lineage>
        <taxon>Bacteria</taxon>
        <taxon>Bacillati</taxon>
        <taxon>Actinomycetota</taxon>
        <taxon>Actinomycetes</taxon>
        <taxon>Micrococcales</taxon>
        <taxon>Microbacteriaceae</taxon>
        <taxon>Ruicaihuangia</taxon>
    </lineage>
</organism>
<evidence type="ECO:0000256" key="3">
    <source>
        <dbReference type="ARBA" id="ARBA00022605"/>
    </source>
</evidence>
<dbReference type="Gene3D" id="3.40.50.880">
    <property type="match status" value="1"/>
</dbReference>
<evidence type="ECO:0000313" key="14">
    <source>
        <dbReference type="EMBL" id="MDI2099411.1"/>
    </source>
</evidence>
<keyword evidence="7 11" id="KW-0456">Lyase</keyword>
<dbReference type="GO" id="GO:0000105">
    <property type="term" value="P:L-histidine biosynthetic process"/>
    <property type="evidence" value="ECO:0007669"/>
    <property type="project" value="UniProtKB-UniRule"/>
</dbReference>
<evidence type="ECO:0000256" key="4">
    <source>
        <dbReference type="ARBA" id="ARBA00022801"/>
    </source>
</evidence>
<dbReference type="InterPro" id="IPR029062">
    <property type="entry name" value="Class_I_gatase-like"/>
</dbReference>
<dbReference type="HAMAP" id="MF_00278">
    <property type="entry name" value="HisH"/>
    <property type="match status" value="1"/>
</dbReference>
<dbReference type="CDD" id="cd01748">
    <property type="entry name" value="GATase1_IGP_Synthase"/>
    <property type="match status" value="1"/>
</dbReference>
<accession>A0AAW6T6F3</accession>